<name>Q2GN88_CHAGB</name>
<dbReference type="GeneID" id="4396445"/>
<proteinExistence type="predicted"/>
<evidence type="ECO:0000313" key="3">
    <source>
        <dbReference type="Proteomes" id="UP000001056"/>
    </source>
</evidence>
<dbReference type="OrthoDB" id="4588914at2759"/>
<feature type="compositionally biased region" description="Low complexity" evidence="1">
    <location>
        <begin position="36"/>
        <end position="52"/>
    </location>
</feature>
<keyword evidence="3" id="KW-1185">Reference proteome</keyword>
<dbReference type="HOGENOM" id="CLU_792264_0_0_1"/>
<feature type="region of interest" description="Disordered" evidence="1">
    <location>
        <begin position="1"/>
        <end position="58"/>
    </location>
</feature>
<dbReference type="EMBL" id="CH408035">
    <property type="protein sequence ID" value="EAQ84162.1"/>
    <property type="molecule type" value="Genomic_DNA"/>
</dbReference>
<dbReference type="VEuPathDB" id="FungiDB:CHGG_10566"/>
<dbReference type="RefSeq" id="XP_001228493.1">
    <property type="nucleotide sequence ID" value="XM_001228492.1"/>
</dbReference>
<dbReference type="InParanoid" id="Q2GN88"/>
<dbReference type="Proteomes" id="UP000001056">
    <property type="component" value="Unassembled WGS sequence"/>
</dbReference>
<evidence type="ECO:0000313" key="2">
    <source>
        <dbReference type="EMBL" id="EAQ84162.1"/>
    </source>
</evidence>
<sequence>MAHDNGPSTPSGSQVPDHITRSAPGSADATPKPRSLHPSASSSPSQQLPSRPTNESLPKSLLPAAELYESTPKLKSSESTLLQAFYEPLHSLDMAADFKPGSDGDSSARVGQTIPPEYWVPININHYLVIANAHLSKNSVKQALSARHTPTLEPTFRVRREADIVTYSSTHLTYAVSHALGATLAQPVEVTNEYQYSNLARVDRVWRSWGATTGSFAMLEIKNYGIIDAEEFQRAMYREPGVKNSTLFANLSILSIIKQITNYVQIPTYGTRYASLYDGKYLFLGVFETPPQPTDRPILKGTLVPCTGAENTQARRALLGWLIEAWEKKQRGENENIAETQRPPRPPRKP</sequence>
<dbReference type="AlphaFoldDB" id="Q2GN88"/>
<reference evidence="3" key="1">
    <citation type="journal article" date="2015" name="Genome Announc.">
        <title>Draft genome sequence of the cellulolytic fungus Chaetomium globosum.</title>
        <authorList>
            <person name="Cuomo C.A."/>
            <person name="Untereiner W.A."/>
            <person name="Ma L.-J."/>
            <person name="Grabherr M."/>
            <person name="Birren B.W."/>
        </authorList>
    </citation>
    <scope>NUCLEOTIDE SEQUENCE [LARGE SCALE GENOMIC DNA]</scope>
    <source>
        <strain evidence="3">ATCC 6205 / CBS 148.51 / DSM 1962 / NBRC 6347 / NRRL 1970</strain>
    </source>
</reference>
<organism evidence="2 3">
    <name type="scientific">Chaetomium globosum (strain ATCC 6205 / CBS 148.51 / DSM 1962 / NBRC 6347 / NRRL 1970)</name>
    <name type="common">Soil fungus</name>
    <dbReference type="NCBI Taxonomy" id="306901"/>
    <lineage>
        <taxon>Eukaryota</taxon>
        <taxon>Fungi</taxon>
        <taxon>Dikarya</taxon>
        <taxon>Ascomycota</taxon>
        <taxon>Pezizomycotina</taxon>
        <taxon>Sordariomycetes</taxon>
        <taxon>Sordariomycetidae</taxon>
        <taxon>Sordariales</taxon>
        <taxon>Chaetomiaceae</taxon>
        <taxon>Chaetomium</taxon>
    </lineage>
</organism>
<evidence type="ECO:0000256" key="1">
    <source>
        <dbReference type="SAM" id="MobiDB-lite"/>
    </source>
</evidence>
<protein>
    <submittedName>
        <fullName evidence="2">Uncharacterized protein</fullName>
    </submittedName>
</protein>
<feature type="compositionally biased region" description="Polar residues" evidence="1">
    <location>
        <begin position="1"/>
        <end position="14"/>
    </location>
</feature>
<accession>Q2GN88</accession>
<gene>
    <name evidence="2" type="ORF">CHGG_10566</name>
</gene>